<keyword evidence="1" id="KW-0472">Membrane</keyword>
<keyword evidence="1" id="KW-0812">Transmembrane</keyword>
<evidence type="ECO:0000313" key="2">
    <source>
        <dbReference type="EMBL" id="SHG84325.1"/>
    </source>
</evidence>
<dbReference type="EMBL" id="FQWM01000002">
    <property type="protein sequence ID" value="SHG84325.1"/>
    <property type="molecule type" value="Genomic_DNA"/>
</dbReference>
<dbReference type="OrthoDB" id="7738422at2"/>
<evidence type="ECO:0000313" key="3">
    <source>
        <dbReference type="Proteomes" id="UP000184211"/>
    </source>
</evidence>
<proteinExistence type="predicted"/>
<feature type="transmembrane region" description="Helical" evidence="1">
    <location>
        <begin position="232"/>
        <end position="258"/>
    </location>
</feature>
<feature type="transmembrane region" description="Helical" evidence="1">
    <location>
        <begin position="198"/>
        <end position="217"/>
    </location>
</feature>
<dbReference type="Proteomes" id="UP000184211">
    <property type="component" value="Unassembled WGS sequence"/>
</dbReference>
<reference evidence="3" key="1">
    <citation type="submission" date="2016-11" db="EMBL/GenBank/DDBJ databases">
        <authorList>
            <person name="Varghese N."/>
            <person name="Submissions S."/>
        </authorList>
    </citation>
    <scope>NUCLEOTIDE SEQUENCE [LARGE SCALE GENOMIC DNA]</scope>
    <source>
        <strain evidence="3">DSM 28223</strain>
    </source>
</reference>
<name>A0A1M5N4E9_9RHOB</name>
<dbReference type="STRING" id="870908.SAMN04488044_1416"/>
<feature type="transmembrane region" description="Helical" evidence="1">
    <location>
        <begin position="12"/>
        <end position="30"/>
    </location>
</feature>
<evidence type="ECO:0000256" key="1">
    <source>
        <dbReference type="SAM" id="Phobius"/>
    </source>
</evidence>
<feature type="transmembrane region" description="Helical" evidence="1">
    <location>
        <begin position="36"/>
        <end position="59"/>
    </location>
</feature>
<accession>A0A1M5N4E9</accession>
<keyword evidence="3" id="KW-1185">Reference proteome</keyword>
<sequence>MLTQFISAITRAILVAFLVALPAILLPSAHSDSSPIVLLIAFFAAVLVFIEYYATYPSIIEFRYAPPFNRLRYVAVLITVFAIASVVRNASEPNVLNGLLTSVATLAGGMLDFPFSPVRLVTLTVPVSEEFAAVDLVRMAAGTAYVFSLISLIVFYFLVRVLDWPARNGAFNVWVNLPLFDPTVGGDVLPRLTRDGRLNVALGLTLPFFFPAFFKAISDIVAPSALTNPQTLIWMVAIWAFFPAGLVMRGIAMIRIAAMIDANRKRAYAVAQGLQPV</sequence>
<protein>
    <submittedName>
        <fullName evidence="2">Uncharacterized protein</fullName>
    </submittedName>
</protein>
<dbReference type="AlphaFoldDB" id="A0A1M5N4E9"/>
<feature type="transmembrane region" description="Helical" evidence="1">
    <location>
        <begin position="71"/>
        <end position="90"/>
    </location>
</feature>
<gene>
    <name evidence="2" type="ORF">SAMN04488044_1416</name>
</gene>
<keyword evidence="1" id="KW-1133">Transmembrane helix</keyword>
<organism evidence="2 3">
    <name type="scientific">Cognatishimia maritima</name>
    <dbReference type="NCBI Taxonomy" id="870908"/>
    <lineage>
        <taxon>Bacteria</taxon>
        <taxon>Pseudomonadati</taxon>
        <taxon>Pseudomonadota</taxon>
        <taxon>Alphaproteobacteria</taxon>
        <taxon>Rhodobacterales</taxon>
        <taxon>Paracoccaceae</taxon>
        <taxon>Cognatishimia</taxon>
    </lineage>
</organism>
<dbReference type="RefSeq" id="WP_072792010.1">
    <property type="nucleotide sequence ID" value="NZ_FQWM01000002.1"/>
</dbReference>
<feature type="transmembrane region" description="Helical" evidence="1">
    <location>
        <begin position="136"/>
        <end position="159"/>
    </location>
</feature>